<dbReference type="EMBL" id="NRRV01000087">
    <property type="protein sequence ID" value="MBK1633455.1"/>
    <property type="molecule type" value="Genomic_DNA"/>
</dbReference>
<accession>A0ABS1CNQ4</accession>
<dbReference type="Proteomes" id="UP000748752">
    <property type="component" value="Unassembled WGS sequence"/>
</dbReference>
<organism evidence="2 3">
    <name type="scientific">Thiohalocapsa halophila</name>
    <dbReference type="NCBI Taxonomy" id="69359"/>
    <lineage>
        <taxon>Bacteria</taxon>
        <taxon>Pseudomonadati</taxon>
        <taxon>Pseudomonadota</taxon>
        <taxon>Gammaproteobacteria</taxon>
        <taxon>Chromatiales</taxon>
        <taxon>Chromatiaceae</taxon>
        <taxon>Thiohalocapsa</taxon>
    </lineage>
</organism>
<comment type="caution">
    <text evidence="2">The sequence shown here is derived from an EMBL/GenBank/DDBJ whole genome shotgun (WGS) entry which is preliminary data.</text>
</comment>
<keyword evidence="3" id="KW-1185">Reference proteome</keyword>
<protein>
    <submittedName>
        <fullName evidence="2">Uncharacterized protein</fullName>
    </submittedName>
</protein>
<proteinExistence type="predicted"/>
<gene>
    <name evidence="2" type="ORF">CKO31_22430</name>
</gene>
<feature type="region of interest" description="Disordered" evidence="1">
    <location>
        <begin position="1"/>
        <end position="28"/>
    </location>
</feature>
<reference evidence="2 3" key="1">
    <citation type="journal article" date="2020" name="Microorganisms">
        <title>Osmotic Adaptation and Compatible Solute Biosynthesis of Phototrophic Bacteria as Revealed from Genome Analyses.</title>
        <authorList>
            <person name="Imhoff J.F."/>
            <person name="Rahn T."/>
            <person name="Kunzel S."/>
            <person name="Keller A."/>
            <person name="Neulinger S.C."/>
        </authorList>
    </citation>
    <scope>NUCLEOTIDE SEQUENCE [LARGE SCALE GENOMIC DNA]</scope>
    <source>
        <strain evidence="2 3">DSM 6210</strain>
    </source>
</reference>
<evidence type="ECO:0000313" key="2">
    <source>
        <dbReference type="EMBL" id="MBK1633455.1"/>
    </source>
</evidence>
<feature type="compositionally biased region" description="Gly residues" evidence="1">
    <location>
        <begin position="9"/>
        <end position="25"/>
    </location>
</feature>
<evidence type="ECO:0000313" key="3">
    <source>
        <dbReference type="Proteomes" id="UP000748752"/>
    </source>
</evidence>
<dbReference type="RefSeq" id="WP_200242008.1">
    <property type="nucleotide sequence ID" value="NZ_NRRV01000087.1"/>
</dbReference>
<evidence type="ECO:0000256" key="1">
    <source>
        <dbReference type="SAM" id="MobiDB-lite"/>
    </source>
</evidence>
<name>A0ABS1CNQ4_9GAMM</name>
<sequence>MLLDQAAGQGEGGGVLEQAGAGQGAVGPVQGHGAALGDALGLAQVSVGAGGVAQGVADVGADEETAWNVVLRSCGAQAVEGALSPAAGLEAGRAALEAVGVR</sequence>